<dbReference type="Proteomes" id="UP000198854">
    <property type="component" value="Unassembled WGS sequence"/>
</dbReference>
<sequence length="118" mass="13180">MKSSLIFTLIANIVAVIAVALINTFSDFLGIRYWQDYAFYVVFLLWGIATLLYMYPPLGHSSGQGEPIDQVSDMVDGSHSLMAENDLREAENIQLFIQFLIAGVPSFALCLVFHFLGK</sequence>
<keyword evidence="1" id="KW-0812">Transmembrane</keyword>
<dbReference type="RefSeq" id="WP_093278759.1">
    <property type="nucleotide sequence ID" value="NZ_FNDD01000035.1"/>
</dbReference>
<protein>
    <submittedName>
        <fullName evidence="2">Uncharacterized protein</fullName>
    </submittedName>
</protein>
<gene>
    <name evidence="2" type="ORF">SAMN04488136_13513</name>
</gene>
<feature type="transmembrane region" description="Helical" evidence="1">
    <location>
        <begin position="37"/>
        <end position="55"/>
    </location>
</feature>
<feature type="transmembrane region" description="Helical" evidence="1">
    <location>
        <begin position="95"/>
        <end position="116"/>
    </location>
</feature>
<evidence type="ECO:0000313" key="3">
    <source>
        <dbReference type="Proteomes" id="UP000198854"/>
    </source>
</evidence>
<accession>A0A1G8G7Z7</accession>
<evidence type="ECO:0000313" key="2">
    <source>
        <dbReference type="EMBL" id="SDH90386.1"/>
    </source>
</evidence>
<organism evidence="2 3">
    <name type="scientific">Vibrio xiamenensis</name>
    <dbReference type="NCBI Taxonomy" id="861298"/>
    <lineage>
        <taxon>Bacteria</taxon>
        <taxon>Pseudomonadati</taxon>
        <taxon>Pseudomonadota</taxon>
        <taxon>Gammaproteobacteria</taxon>
        <taxon>Vibrionales</taxon>
        <taxon>Vibrionaceae</taxon>
        <taxon>Vibrio</taxon>
    </lineage>
</organism>
<keyword evidence="3" id="KW-1185">Reference proteome</keyword>
<dbReference type="AlphaFoldDB" id="A0A1G8G7Z7"/>
<feature type="transmembrane region" description="Helical" evidence="1">
    <location>
        <begin position="6"/>
        <end position="25"/>
    </location>
</feature>
<proteinExistence type="predicted"/>
<dbReference type="EMBL" id="FNDD01000035">
    <property type="protein sequence ID" value="SDH90386.1"/>
    <property type="molecule type" value="Genomic_DNA"/>
</dbReference>
<keyword evidence="1" id="KW-1133">Transmembrane helix</keyword>
<name>A0A1G8G7Z7_9VIBR</name>
<evidence type="ECO:0000256" key="1">
    <source>
        <dbReference type="SAM" id="Phobius"/>
    </source>
</evidence>
<dbReference type="STRING" id="861298.SAMN04488136_13513"/>
<keyword evidence="1" id="KW-0472">Membrane</keyword>
<dbReference type="OrthoDB" id="5878585at2"/>
<reference evidence="3" key="1">
    <citation type="submission" date="2016-10" db="EMBL/GenBank/DDBJ databases">
        <authorList>
            <person name="Varghese N."/>
            <person name="Submissions S."/>
        </authorList>
    </citation>
    <scope>NUCLEOTIDE SEQUENCE [LARGE SCALE GENOMIC DNA]</scope>
    <source>
        <strain evidence="3">CGMCC 1.10228</strain>
    </source>
</reference>